<proteinExistence type="predicted"/>
<organism evidence="1 2">
    <name type="scientific">Callosobruchus maculatus</name>
    <name type="common">Southern cowpea weevil</name>
    <name type="synonym">Pulse bruchid</name>
    <dbReference type="NCBI Taxonomy" id="64391"/>
    <lineage>
        <taxon>Eukaryota</taxon>
        <taxon>Metazoa</taxon>
        <taxon>Ecdysozoa</taxon>
        <taxon>Arthropoda</taxon>
        <taxon>Hexapoda</taxon>
        <taxon>Insecta</taxon>
        <taxon>Pterygota</taxon>
        <taxon>Neoptera</taxon>
        <taxon>Endopterygota</taxon>
        <taxon>Coleoptera</taxon>
        <taxon>Polyphaga</taxon>
        <taxon>Cucujiformia</taxon>
        <taxon>Chrysomeloidea</taxon>
        <taxon>Chrysomelidae</taxon>
        <taxon>Bruchinae</taxon>
        <taxon>Bruchini</taxon>
        <taxon>Callosobruchus</taxon>
    </lineage>
</organism>
<gene>
    <name evidence="1" type="ORF">CALMAC_LOCUS8240</name>
</gene>
<dbReference type="OrthoDB" id="10432766at2759"/>
<accession>A0A653CFY1</accession>
<dbReference type="EMBL" id="CAACVG010007542">
    <property type="protein sequence ID" value="VEN45990.1"/>
    <property type="molecule type" value="Genomic_DNA"/>
</dbReference>
<sequence length="79" mass="8689">MIPLSNDMSVELHPKMHIASSFLAICVISLILSHHFVQSQDMVEESVSIEVSVSESEGSETVEIDETVVIAEDDETVML</sequence>
<dbReference type="AlphaFoldDB" id="A0A653CFY1"/>
<keyword evidence="2" id="KW-1185">Reference proteome</keyword>
<reference evidence="1 2" key="1">
    <citation type="submission" date="2019-01" db="EMBL/GenBank/DDBJ databases">
        <authorList>
            <person name="Sayadi A."/>
        </authorList>
    </citation>
    <scope>NUCLEOTIDE SEQUENCE [LARGE SCALE GENOMIC DNA]</scope>
</reference>
<dbReference type="Proteomes" id="UP000410492">
    <property type="component" value="Unassembled WGS sequence"/>
</dbReference>
<evidence type="ECO:0000313" key="2">
    <source>
        <dbReference type="Proteomes" id="UP000410492"/>
    </source>
</evidence>
<protein>
    <submittedName>
        <fullName evidence="1">Uncharacterized protein</fullName>
    </submittedName>
</protein>
<name>A0A653CFY1_CALMS</name>
<evidence type="ECO:0000313" key="1">
    <source>
        <dbReference type="EMBL" id="VEN45990.1"/>
    </source>
</evidence>